<sequence length="99" mass="10967">MKSNKAGIGFETFGNNTASIRKLQTCSQNKGADETGKKSFTLQRKKPATEQQKLKAVSGGARLLMEDAAFHSHRSRYSLSACLKTLMSLLRICEGEYHK</sequence>
<protein>
    <submittedName>
        <fullName evidence="2">Uncharacterized protein</fullName>
    </submittedName>
</protein>
<keyword evidence="3" id="KW-1185">Reference proteome</keyword>
<evidence type="ECO:0000313" key="3">
    <source>
        <dbReference type="Proteomes" id="UP001314229"/>
    </source>
</evidence>
<evidence type="ECO:0000256" key="1">
    <source>
        <dbReference type="SAM" id="MobiDB-lite"/>
    </source>
</evidence>
<comment type="caution">
    <text evidence="2">The sequence shown here is derived from an EMBL/GenBank/DDBJ whole genome shotgun (WGS) entry which is preliminary data.</text>
</comment>
<accession>A0AAV1PCM9</accession>
<dbReference type="Proteomes" id="UP001314229">
    <property type="component" value="Unassembled WGS sequence"/>
</dbReference>
<gene>
    <name evidence="2" type="ORF">FSCOSCO3_A006992</name>
</gene>
<evidence type="ECO:0000313" key="2">
    <source>
        <dbReference type="EMBL" id="CAK6969373.1"/>
    </source>
</evidence>
<dbReference type="AlphaFoldDB" id="A0AAV1PCM9"/>
<dbReference type="EMBL" id="CAWUFR010000135">
    <property type="protein sequence ID" value="CAK6969373.1"/>
    <property type="molecule type" value="Genomic_DNA"/>
</dbReference>
<reference evidence="2 3" key="1">
    <citation type="submission" date="2024-01" db="EMBL/GenBank/DDBJ databases">
        <authorList>
            <person name="Alioto T."/>
            <person name="Alioto T."/>
            <person name="Gomez Garrido J."/>
        </authorList>
    </citation>
    <scope>NUCLEOTIDE SEQUENCE [LARGE SCALE GENOMIC DNA]</scope>
</reference>
<proteinExistence type="predicted"/>
<organism evidence="2 3">
    <name type="scientific">Scomber scombrus</name>
    <name type="common">Atlantic mackerel</name>
    <name type="synonym">Scomber vernalis</name>
    <dbReference type="NCBI Taxonomy" id="13677"/>
    <lineage>
        <taxon>Eukaryota</taxon>
        <taxon>Metazoa</taxon>
        <taxon>Chordata</taxon>
        <taxon>Craniata</taxon>
        <taxon>Vertebrata</taxon>
        <taxon>Euteleostomi</taxon>
        <taxon>Actinopterygii</taxon>
        <taxon>Neopterygii</taxon>
        <taxon>Teleostei</taxon>
        <taxon>Neoteleostei</taxon>
        <taxon>Acanthomorphata</taxon>
        <taxon>Pelagiaria</taxon>
        <taxon>Scombriformes</taxon>
        <taxon>Scombridae</taxon>
        <taxon>Scomber</taxon>
    </lineage>
</organism>
<feature type="region of interest" description="Disordered" evidence="1">
    <location>
        <begin position="26"/>
        <end position="54"/>
    </location>
</feature>
<name>A0AAV1PCM9_SCOSC</name>